<reference evidence="1 2" key="1">
    <citation type="submission" date="2022-06" db="EMBL/GenBank/DDBJ databases">
        <title>Mesorhizobium sp. strain RP14 Genome sequencing and assembly.</title>
        <authorList>
            <person name="Kim I."/>
        </authorList>
    </citation>
    <scope>NUCLEOTIDE SEQUENCE [LARGE SCALE GENOMIC DNA]</scope>
    <source>
        <strain evidence="2">RP14(2022)</strain>
    </source>
</reference>
<dbReference type="EMBL" id="JAMXQS010000006">
    <property type="protein sequence ID" value="MCO6050872.1"/>
    <property type="molecule type" value="Genomic_DNA"/>
</dbReference>
<organism evidence="1 2">
    <name type="scientific">Mesorhizobium liriopis</name>
    <dbReference type="NCBI Taxonomy" id="2953882"/>
    <lineage>
        <taxon>Bacteria</taxon>
        <taxon>Pseudomonadati</taxon>
        <taxon>Pseudomonadota</taxon>
        <taxon>Alphaproteobacteria</taxon>
        <taxon>Hyphomicrobiales</taxon>
        <taxon>Phyllobacteriaceae</taxon>
        <taxon>Mesorhizobium</taxon>
    </lineage>
</organism>
<evidence type="ECO:0000313" key="2">
    <source>
        <dbReference type="Proteomes" id="UP001205906"/>
    </source>
</evidence>
<protein>
    <submittedName>
        <fullName evidence="1">Uncharacterized protein</fullName>
    </submittedName>
</protein>
<dbReference type="RefSeq" id="WP_252819865.1">
    <property type="nucleotide sequence ID" value="NZ_JAMXQS010000006.1"/>
</dbReference>
<evidence type="ECO:0000313" key="1">
    <source>
        <dbReference type="EMBL" id="MCO6050872.1"/>
    </source>
</evidence>
<name>A0ABT1C7X0_9HYPH</name>
<gene>
    <name evidence="1" type="ORF">NGM99_13895</name>
</gene>
<sequence>MSSAATESADYVRRMVKAESGGWGDEAEALKRIATKIKLSFWTLNNLRTGRAKTVNGDVQDRIRSFFIEHCRSHAERLLHDADMAAKRGHDNDALRGIEDEIRALEARIKASSRDAARGHRARTNA</sequence>
<dbReference type="Proteomes" id="UP001205906">
    <property type="component" value="Unassembled WGS sequence"/>
</dbReference>
<keyword evidence="2" id="KW-1185">Reference proteome</keyword>
<comment type="caution">
    <text evidence="1">The sequence shown here is derived from an EMBL/GenBank/DDBJ whole genome shotgun (WGS) entry which is preliminary data.</text>
</comment>
<proteinExistence type="predicted"/>
<accession>A0ABT1C7X0</accession>